<proteinExistence type="predicted"/>
<accession>A0ABW1CK73</accession>
<comment type="caution">
    <text evidence="1">The sequence shown here is derived from an EMBL/GenBank/DDBJ whole genome shotgun (WGS) entry which is preliminary data.</text>
</comment>
<gene>
    <name evidence="1" type="ORF">ACFPZ3_15630</name>
</gene>
<organism evidence="1 2">
    <name type="scientific">Nonomuraea insulae</name>
    <dbReference type="NCBI Taxonomy" id="1616787"/>
    <lineage>
        <taxon>Bacteria</taxon>
        <taxon>Bacillati</taxon>
        <taxon>Actinomycetota</taxon>
        <taxon>Actinomycetes</taxon>
        <taxon>Streptosporangiales</taxon>
        <taxon>Streptosporangiaceae</taxon>
        <taxon>Nonomuraea</taxon>
    </lineage>
</organism>
<dbReference type="InterPro" id="IPR023393">
    <property type="entry name" value="START-like_dom_sf"/>
</dbReference>
<dbReference type="RefSeq" id="WP_379514817.1">
    <property type="nucleotide sequence ID" value="NZ_JBHSPA010000020.1"/>
</dbReference>
<dbReference type="InterPro" id="IPR019587">
    <property type="entry name" value="Polyketide_cyclase/dehydratase"/>
</dbReference>
<dbReference type="Gene3D" id="3.30.530.20">
    <property type="match status" value="1"/>
</dbReference>
<reference evidence="2" key="1">
    <citation type="journal article" date="2019" name="Int. J. Syst. Evol. Microbiol.">
        <title>The Global Catalogue of Microorganisms (GCM) 10K type strain sequencing project: providing services to taxonomists for standard genome sequencing and annotation.</title>
        <authorList>
            <consortium name="The Broad Institute Genomics Platform"/>
            <consortium name="The Broad Institute Genome Sequencing Center for Infectious Disease"/>
            <person name="Wu L."/>
            <person name="Ma J."/>
        </authorList>
    </citation>
    <scope>NUCLEOTIDE SEQUENCE [LARGE SCALE GENOMIC DNA]</scope>
    <source>
        <strain evidence="2">CCUG 53903</strain>
    </source>
</reference>
<dbReference type="Proteomes" id="UP001596058">
    <property type="component" value="Unassembled WGS sequence"/>
</dbReference>
<evidence type="ECO:0000313" key="2">
    <source>
        <dbReference type="Proteomes" id="UP001596058"/>
    </source>
</evidence>
<protein>
    <submittedName>
        <fullName evidence="1">SRPBCC family protein</fullName>
    </submittedName>
</protein>
<keyword evidence="2" id="KW-1185">Reference proteome</keyword>
<name>A0ABW1CK73_9ACTN</name>
<evidence type="ECO:0000313" key="1">
    <source>
        <dbReference type="EMBL" id="MFC5825293.1"/>
    </source>
</evidence>
<sequence>MSIDHAATITRATDIVIDAPLERVWDVHTDVESWDEWQDAVLTVKRLDSGAFSSDSRFRWTTPVPKSQFAPADKLTITSSVKQMEPGTCVLWEGPGIGKAITIDKGTHLWIFTETDEGTHVHTEESWDAKLLDSLKGPDRDAVAAMLGGGLDVWLQALKTRAEALKS</sequence>
<dbReference type="EMBL" id="JBHSPA010000020">
    <property type="protein sequence ID" value="MFC5825293.1"/>
    <property type="molecule type" value="Genomic_DNA"/>
</dbReference>
<dbReference type="Pfam" id="PF10604">
    <property type="entry name" value="Polyketide_cyc2"/>
    <property type="match status" value="1"/>
</dbReference>
<dbReference type="SUPFAM" id="SSF55961">
    <property type="entry name" value="Bet v1-like"/>
    <property type="match status" value="1"/>
</dbReference>